<dbReference type="SUPFAM" id="SSF54909">
    <property type="entry name" value="Dimeric alpha+beta barrel"/>
    <property type="match status" value="1"/>
</dbReference>
<dbReference type="Pfam" id="PF05336">
    <property type="entry name" value="rhaM"/>
    <property type="match status" value="1"/>
</dbReference>
<dbReference type="GO" id="GO:0016857">
    <property type="term" value="F:racemase and epimerase activity, acting on carbohydrates and derivatives"/>
    <property type="evidence" value="ECO:0007669"/>
    <property type="project" value="InterPro"/>
</dbReference>
<dbReference type="PANTHER" id="PTHR34389:SF2">
    <property type="entry name" value="L-RHAMNOSE MUTAROTASE"/>
    <property type="match status" value="1"/>
</dbReference>
<evidence type="ECO:0000313" key="2">
    <source>
        <dbReference type="Proteomes" id="UP000321379"/>
    </source>
</evidence>
<dbReference type="Gene3D" id="3.30.70.100">
    <property type="match status" value="1"/>
</dbReference>
<keyword evidence="2" id="KW-1185">Reference proteome</keyword>
<accession>A0A5C8UMK3</accession>
<reference evidence="1 2" key="1">
    <citation type="submission" date="2019-08" db="EMBL/GenBank/DDBJ databases">
        <title>Bacterial whole genome sequence for Glaciihabitans sp. CHu50b-6-2.</title>
        <authorList>
            <person name="Jin L."/>
        </authorList>
    </citation>
    <scope>NUCLEOTIDE SEQUENCE [LARGE SCALE GENOMIC DNA]</scope>
    <source>
        <strain evidence="1 2">CHu50b-6-2</strain>
    </source>
</reference>
<dbReference type="GO" id="GO:0019301">
    <property type="term" value="P:rhamnose catabolic process"/>
    <property type="evidence" value="ECO:0007669"/>
    <property type="project" value="TreeGrafter"/>
</dbReference>
<dbReference type="RefSeq" id="WP_147784446.1">
    <property type="nucleotide sequence ID" value="NZ_VRMG01000009.1"/>
</dbReference>
<name>A0A5C8UMK3_9MICO</name>
<comment type="caution">
    <text evidence="1">The sequence shown here is derived from an EMBL/GenBank/DDBJ whole genome shotgun (WGS) entry which is preliminary data.</text>
</comment>
<evidence type="ECO:0000313" key="1">
    <source>
        <dbReference type="EMBL" id="TXN29430.1"/>
    </source>
</evidence>
<dbReference type="InterPro" id="IPR008000">
    <property type="entry name" value="Rham/fucose_mutarotase"/>
</dbReference>
<dbReference type="PANTHER" id="PTHR34389">
    <property type="entry name" value="L-RHAMNOSE MUTAROTASE"/>
    <property type="match status" value="1"/>
</dbReference>
<dbReference type="Proteomes" id="UP000321379">
    <property type="component" value="Unassembled WGS sequence"/>
</dbReference>
<dbReference type="InterPro" id="IPR011008">
    <property type="entry name" value="Dimeric_a/b-barrel"/>
</dbReference>
<sequence length="113" mass="13009">MERVCFTLQVRPDLLDEYRRRHAEVWPEMLEEIRLSGRRNYSLFLRPDGLLVGYYETASDSTSAEYLARSAVAARWEAEMKPFFVSIAERADQDAPRLDEVFHLEAGAPAAVD</sequence>
<protein>
    <submittedName>
        <fullName evidence="1">L-rhamnose mutarotase</fullName>
    </submittedName>
</protein>
<proteinExistence type="predicted"/>
<gene>
    <name evidence="1" type="ORF">FVP33_14770</name>
</gene>
<dbReference type="AlphaFoldDB" id="A0A5C8UMK3"/>
<dbReference type="EMBL" id="VRMG01000009">
    <property type="protein sequence ID" value="TXN29430.1"/>
    <property type="molecule type" value="Genomic_DNA"/>
</dbReference>
<organism evidence="1 2">
    <name type="scientific">Lacisediminihabitans profunda</name>
    <dbReference type="NCBI Taxonomy" id="2594790"/>
    <lineage>
        <taxon>Bacteria</taxon>
        <taxon>Bacillati</taxon>
        <taxon>Actinomycetota</taxon>
        <taxon>Actinomycetes</taxon>
        <taxon>Micrococcales</taxon>
        <taxon>Microbacteriaceae</taxon>
        <taxon>Lacisediminihabitans</taxon>
    </lineage>
</organism>